<name>A0A1H4TBK6_9ACTN</name>
<evidence type="ECO:0000259" key="2">
    <source>
        <dbReference type="Pfam" id="PF08044"/>
    </source>
</evidence>
<dbReference type="Pfam" id="PF08044">
    <property type="entry name" value="DUF1707"/>
    <property type="match status" value="1"/>
</dbReference>
<keyword evidence="1" id="KW-0472">Membrane</keyword>
<evidence type="ECO:0000256" key="1">
    <source>
        <dbReference type="SAM" id="Phobius"/>
    </source>
</evidence>
<keyword evidence="1" id="KW-1133">Transmembrane helix</keyword>
<evidence type="ECO:0000313" key="3">
    <source>
        <dbReference type="EMBL" id="SEC53709.1"/>
    </source>
</evidence>
<accession>A0A1H4TBK6</accession>
<organism evidence="3 4">
    <name type="scientific">Nocardioides exalbidus</name>
    <dbReference type="NCBI Taxonomy" id="402596"/>
    <lineage>
        <taxon>Bacteria</taxon>
        <taxon>Bacillati</taxon>
        <taxon>Actinomycetota</taxon>
        <taxon>Actinomycetes</taxon>
        <taxon>Propionibacteriales</taxon>
        <taxon>Nocardioidaceae</taxon>
        <taxon>Nocardioides</taxon>
    </lineage>
</organism>
<proteinExistence type="predicted"/>
<dbReference type="OrthoDB" id="3790788at2"/>
<dbReference type="RefSeq" id="WP_139306561.1">
    <property type="nucleotide sequence ID" value="NZ_FNRT01000002.1"/>
</dbReference>
<reference evidence="4" key="1">
    <citation type="submission" date="2016-10" db="EMBL/GenBank/DDBJ databases">
        <authorList>
            <person name="Varghese N."/>
            <person name="Submissions S."/>
        </authorList>
    </citation>
    <scope>NUCLEOTIDE SEQUENCE [LARGE SCALE GENOMIC DNA]</scope>
    <source>
        <strain evidence="4">DSM 22017</strain>
    </source>
</reference>
<evidence type="ECO:0000313" key="4">
    <source>
        <dbReference type="Proteomes" id="UP000198742"/>
    </source>
</evidence>
<feature type="domain" description="DUF1707" evidence="2">
    <location>
        <begin position="6"/>
        <end position="58"/>
    </location>
</feature>
<keyword evidence="4" id="KW-1185">Reference proteome</keyword>
<keyword evidence="1" id="KW-0812">Transmembrane</keyword>
<dbReference type="AlphaFoldDB" id="A0A1H4TBK6"/>
<dbReference type="EMBL" id="FNRT01000002">
    <property type="protein sequence ID" value="SEC53709.1"/>
    <property type="molecule type" value="Genomic_DNA"/>
</dbReference>
<dbReference type="Proteomes" id="UP000198742">
    <property type="component" value="Unassembled WGS sequence"/>
</dbReference>
<dbReference type="InterPro" id="IPR012551">
    <property type="entry name" value="DUF1707_SHOCT-like"/>
</dbReference>
<sequence length="280" mass="30232">MTGGDMRARDADREEAIDFIEAAYSDGQLTRDEYDVRTGKALRAQRLTDLDRLVRDLQKPGTTRVAARLTRLAEATAKPAPTQTQVAMATALTASARRFLVGVGVVALTAFVLFFLLPWALRDSGGADLPGETAPVELLTADGFRTFVSAVEDRTGDTVVFDAFVTTEHYGGVTAPADATSGRYVEWTWRDTEFVGDESTGGDDDAVRFDLGRIDADAVPGLVEEAGELIEEPDWFSLNVGRDPFGVKGQCYRIAASNRFDETAHLVASCSGRVLQTSGP</sequence>
<gene>
    <name evidence="3" type="ORF">SAMN04489844_2481</name>
</gene>
<protein>
    <recommendedName>
        <fullName evidence="2">DUF1707 domain-containing protein</fullName>
    </recommendedName>
</protein>
<feature type="transmembrane region" description="Helical" evidence="1">
    <location>
        <begin position="99"/>
        <end position="121"/>
    </location>
</feature>
<dbReference type="STRING" id="402596.SAMN04489844_2481"/>